<protein>
    <submittedName>
        <fullName evidence="1">Uncharacterized protein</fullName>
    </submittedName>
</protein>
<reference evidence="1" key="1">
    <citation type="journal article" date="2015" name="Nature">
        <title>Complex archaea that bridge the gap between prokaryotes and eukaryotes.</title>
        <authorList>
            <person name="Spang A."/>
            <person name="Saw J.H."/>
            <person name="Jorgensen S.L."/>
            <person name="Zaremba-Niedzwiedzka K."/>
            <person name="Martijn J."/>
            <person name="Lind A.E."/>
            <person name="van Eijk R."/>
            <person name="Schleper C."/>
            <person name="Guy L."/>
            <person name="Ettema T.J."/>
        </authorList>
    </citation>
    <scope>NUCLEOTIDE SEQUENCE</scope>
</reference>
<accession>A0A0F9T0A5</accession>
<dbReference type="EMBL" id="LAZR01000322">
    <property type="protein sequence ID" value="KKN74640.1"/>
    <property type="molecule type" value="Genomic_DNA"/>
</dbReference>
<dbReference type="AlphaFoldDB" id="A0A0F9T0A5"/>
<organism evidence="1">
    <name type="scientific">marine sediment metagenome</name>
    <dbReference type="NCBI Taxonomy" id="412755"/>
    <lineage>
        <taxon>unclassified sequences</taxon>
        <taxon>metagenomes</taxon>
        <taxon>ecological metagenomes</taxon>
    </lineage>
</organism>
<name>A0A0F9T0A5_9ZZZZ</name>
<proteinExistence type="predicted"/>
<comment type="caution">
    <text evidence="1">The sequence shown here is derived from an EMBL/GenBank/DDBJ whole genome shotgun (WGS) entry which is preliminary data.</text>
</comment>
<evidence type="ECO:0000313" key="1">
    <source>
        <dbReference type="EMBL" id="KKN74640.1"/>
    </source>
</evidence>
<gene>
    <name evidence="1" type="ORF">LCGC14_0388420</name>
</gene>
<sequence>MKSIAEGFKYMPPTEEEIKMVDRLITDAFMPPEVHHLEQTINKLMLNKLDPVWIRAFKIYNKHNPFVGMNCPPCYYKVIEFHIKRNKMAVAHRTETPKTK</sequence>